<dbReference type="HOGENOM" id="CLU_030894_0_1_1"/>
<dbReference type="InterPro" id="IPR002156">
    <property type="entry name" value="RNaseH_domain"/>
</dbReference>
<dbReference type="InterPro" id="IPR037056">
    <property type="entry name" value="RNase_H1_N_sf"/>
</dbReference>
<dbReference type="FunFam" id="3.30.420.10:FF:000275">
    <property type="entry name" value="Ribonuclease H"/>
    <property type="match status" value="1"/>
</dbReference>
<dbReference type="RefSeq" id="XP_067737368.1">
    <property type="nucleotide sequence ID" value="XM_067885169.1"/>
</dbReference>
<comment type="cofactor">
    <cofactor evidence="2 10">
        <name>Mg(2+)</name>
        <dbReference type="ChEBI" id="CHEBI:18420"/>
    </cofactor>
</comment>
<dbReference type="OrthoDB" id="407198at2759"/>
<evidence type="ECO:0000256" key="7">
    <source>
        <dbReference type="ARBA" id="ARBA00022759"/>
    </source>
</evidence>
<evidence type="ECO:0000256" key="4">
    <source>
        <dbReference type="ARBA" id="ARBA00012180"/>
    </source>
</evidence>
<dbReference type="PROSITE" id="PS50879">
    <property type="entry name" value="RNASE_H_1"/>
    <property type="match status" value="1"/>
</dbReference>
<comment type="similarity">
    <text evidence="3 10">Belongs to the RNase H family.</text>
</comment>
<organism evidence="12 13">
    <name type="scientific">Phytophthora ramorum</name>
    <name type="common">Sudden oak death agent</name>
    <dbReference type="NCBI Taxonomy" id="164328"/>
    <lineage>
        <taxon>Eukaryota</taxon>
        <taxon>Sar</taxon>
        <taxon>Stramenopiles</taxon>
        <taxon>Oomycota</taxon>
        <taxon>Peronosporomycetes</taxon>
        <taxon>Peronosporales</taxon>
        <taxon>Peronosporaceae</taxon>
        <taxon>Phytophthora</taxon>
    </lineage>
</organism>
<dbReference type="Pfam" id="PF00075">
    <property type="entry name" value="RNase_H"/>
    <property type="match status" value="1"/>
</dbReference>
<comment type="function">
    <text evidence="10">Endonuclease that specifically degrades the RNA of RNA-DNA hybrids.</text>
</comment>
<dbReference type="InterPro" id="IPR050092">
    <property type="entry name" value="RNase_H"/>
</dbReference>
<comment type="catalytic activity">
    <reaction evidence="1 10">
        <text>Endonucleolytic cleavage to 5'-phosphomonoester.</text>
        <dbReference type="EC" id="3.1.26.4"/>
    </reaction>
</comment>
<dbReference type="PIRSF" id="PIRSF036852">
    <property type="entry name" value="Ribonuclease_H1_euk"/>
    <property type="match status" value="1"/>
</dbReference>
<keyword evidence="13" id="KW-1185">Reference proteome</keyword>
<dbReference type="STRING" id="164328.H3GUN4"/>
<dbReference type="VEuPathDB" id="FungiDB:KRP23_14353"/>
<evidence type="ECO:0000256" key="5">
    <source>
        <dbReference type="ARBA" id="ARBA00022722"/>
    </source>
</evidence>
<dbReference type="EnsemblProtists" id="Phyra80954">
    <property type="protein sequence ID" value="Phyra80954"/>
    <property type="gene ID" value="Phyra80954"/>
</dbReference>
<evidence type="ECO:0000256" key="10">
    <source>
        <dbReference type="PIRNR" id="PIRNR036852"/>
    </source>
</evidence>
<evidence type="ECO:0000256" key="1">
    <source>
        <dbReference type="ARBA" id="ARBA00000077"/>
    </source>
</evidence>
<keyword evidence="8 10" id="KW-0378">Hydrolase</keyword>
<keyword evidence="5 10" id="KW-0540">Nuclease</keyword>
<proteinExistence type="inferred from homology"/>
<dbReference type="InterPro" id="IPR009027">
    <property type="entry name" value="Ribosomal_bL9/RNase_H1_N"/>
</dbReference>
<evidence type="ECO:0000256" key="2">
    <source>
        <dbReference type="ARBA" id="ARBA00001946"/>
    </source>
</evidence>
<keyword evidence="6 10" id="KW-0479">Metal-binding</keyword>
<reference evidence="13" key="1">
    <citation type="journal article" date="2006" name="Science">
        <title>Phytophthora genome sequences uncover evolutionary origins and mechanisms of pathogenesis.</title>
        <authorList>
            <person name="Tyler B.M."/>
            <person name="Tripathy S."/>
            <person name="Zhang X."/>
            <person name="Dehal P."/>
            <person name="Jiang R.H."/>
            <person name="Aerts A."/>
            <person name="Arredondo F.D."/>
            <person name="Baxter L."/>
            <person name="Bensasson D."/>
            <person name="Beynon J.L."/>
            <person name="Chapman J."/>
            <person name="Damasceno C.M."/>
            <person name="Dorrance A.E."/>
            <person name="Dou D."/>
            <person name="Dickerman A.W."/>
            <person name="Dubchak I.L."/>
            <person name="Garbelotto M."/>
            <person name="Gijzen M."/>
            <person name="Gordon S.G."/>
            <person name="Govers F."/>
            <person name="Grunwald N.J."/>
            <person name="Huang W."/>
            <person name="Ivors K.L."/>
            <person name="Jones R.W."/>
            <person name="Kamoun S."/>
            <person name="Krampis K."/>
            <person name="Lamour K.H."/>
            <person name="Lee M.K."/>
            <person name="McDonald W.H."/>
            <person name="Medina M."/>
            <person name="Meijer H.J."/>
            <person name="Nordberg E.K."/>
            <person name="Maclean D.J."/>
            <person name="Ospina-Giraldo M.D."/>
            <person name="Morris P.F."/>
            <person name="Phuntumart V."/>
            <person name="Putnam N.H."/>
            <person name="Rash S."/>
            <person name="Rose J.K."/>
            <person name="Sakihama Y."/>
            <person name="Salamov A.A."/>
            <person name="Savidor A."/>
            <person name="Scheuring C.F."/>
            <person name="Smith B.M."/>
            <person name="Sobral B.W."/>
            <person name="Terry A."/>
            <person name="Torto-Alalibo T.A."/>
            <person name="Win J."/>
            <person name="Xu Z."/>
            <person name="Zhang H."/>
            <person name="Grigoriev I.V."/>
            <person name="Rokhsar D.S."/>
            <person name="Boore J.L."/>
        </authorList>
    </citation>
    <scope>NUCLEOTIDE SEQUENCE [LARGE SCALE GENOMIC DNA]</scope>
    <source>
        <strain evidence="13">Pr102</strain>
    </source>
</reference>
<dbReference type="GO" id="GO:0043137">
    <property type="term" value="P:DNA replication, removal of RNA primer"/>
    <property type="evidence" value="ECO:0000318"/>
    <property type="project" value="GO_Central"/>
</dbReference>
<dbReference type="InterPro" id="IPR012337">
    <property type="entry name" value="RNaseH-like_sf"/>
</dbReference>
<dbReference type="PANTHER" id="PTHR10642">
    <property type="entry name" value="RIBONUCLEASE H1"/>
    <property type="match status" value="1"/>
</dbReference>
<name>H3GUN4_PHYRM</name>
<keyword evidence="7 10" id="KW-0255">Endonuclease</keyword>
<dbReference type="InterPro" id="IPR036397">
    <property type="entry name" value="RNaseH_sf"/>
</dbReference>
<protein>
    <recommendedName>
        <fullName evidence="4 10">ribonuclease H</fullName>
        <ecNumber evidence="4 10">3.1.26.4</ecNumber>
    </recommendedName>
</protein>
<dbReference type="SUPFAM" id="SSF53098">
    <property type="entry name" value="Ribonuclease H-like"/>
    <property type="match status" value="1"/>
</dbReference>
<dbReference type="GO" id="GO:0003676">
    <property type="term" value="F:nucleic acid binding"/>
    <property type="evidence" value="ECO:0007669"/>
    <property type="project" value="UniProtKB-UniRule"/>
</dbReference>
<dbReference type="GO" id="GO:0004523">
    <property type="term" value="F:RNA-DNA hybrid ribonuclease activity"/>
    <property type="evidence" value="ECO:0000318"/>
    <property type="project" value="GO_Central"/>
</dbReference>
<evidence type="ECO:0000313" key="13">
    <source>
        <dbReference type="Proteomes" id="UP000005238"/>
    </source>
</evidence>
<evidence type="ECO:0000256" key="3">
    <source>
        <dbReference type="ARBA" id="ARBA00005300"/>
    </source>
</evidence>
<feature type="domain" description="RNase H type-1" evidence="11">
    <location>
        <begin position="90"/>
        <end position="245"/>
    </location>
</feature>
<dbReference type="EC" id="3.1.26.4" evidence="4 10"/>
<evidence type="ECO:0000256" key="9">
    <source>
        <dbReference type="ARBA" id="ARBA00022842"/>
    </source>
</evidence>
<reference evidence="12" key="2">
    <citation type="submission" date="2015-06" db="UniProtKB">
        <authorList>
            <consortium name="EnsemblProtists"/>
        </authorList>
    </citation>
    <scope>IDENTIFICATION</scope>
    <source>
        <strain evidence="12">Pr102</strain>
    </source>
</reference>
<dbReference type="PANTHER" id="PTHR10642:SF26">
    <property type="entry name" value="RIBONUCLEASE H1"/>
    <property type="match status" value="1"/>
</dbReference>
<sequence>MATGFNPDWYYAVVVGRCTGIYTDVDDALCHTKHYSHAKFKKFPTFSEARGFLNQHALGVGNALKYADGSRIWFAYRVNGGRDDCPDPKHPDTLAAFCDGSAVRNGQPDCTAAFACIFPHNRDWDVVKPLTGRKQTNNRAEYLAALAALERANRMNYNQNKVLYIFSDSKLLIQSMTVWIYKWQSNGWQALSGTTVKNRDVLEKLLDAQGNRQVEWHHVTAHSGTVDWESHWNNVADRAARELARSTYNEN</sequence>
<dbReference type="AlphaFoldDB" id="H3GUN4"/>
<dbReference type="Gene3D" id="3.30.420.10">
    <property type="entry name" value="Ribonuclease H-like superfamily/Ribonuclease H"/>
    <property type="match status" value="1"/>
</dbReference>
<dbReference type="InParanoid" id="H3GUN4"/>
<dbReference type="Gene3D" id="3.40.970.10">
    <property type="entry name" value="Ribonuclease H1, N-terminal domain"/>
    <property type="match status" value="1"/>
</dbReference>
<dbReference type="OMA" id="NSMTNWI"/>
<keyword evidence="9 10" id="KW-0460">Magnesium</keyword>
<dbReference type="GO" id="GO:0000287">
    <property type="term" value="F:magnesium ion binding"/>
    <property type="evidence" value="ECO:0007669"/>
    <property type="project" value="UniProtKB-UniRule"/>
</dbReference>
<evidence type="ECO:0000259" key="11">
    <source>
        <dbReference type="PROSITE" id="PS50879"/>
    </source>
</evidence>
<dbReference type="SUPFAM" id="SSF55658">
    <property type="entry name" value="L9 N-domain-like"/>
    <property type="match status" value="1"/>
</dbReference>
<dbReference type="eggNOG" id="KOG3752">
    <property type="taxonomic scope" value="Eukaryota"/>
</dbReference>
<dbReference type="GeneID" id="94220962"/>
<dbReference type="InterPro" id="IPR017067">
    <property type="entry name" value="RNase_H1_euk"/>
</dbReference>
<dbReference type="EMBL" id="DS566051">
    <property type="status" value="NOT_ANNOTATED_CDS"/>
    <property type="molecule type" value="Genomic_DNA"/>
</dbReference>
<dbReference type="InterPro" id="IPR011320">
    <property type="entry name" value="RNase_H1_N"/>
</dbReference>
<dbReference type="Proteomes" id="UP000005238">
    <property type="component" value="Unassembled WGS sequence"/>
</dbReference>
<dbReference type="Pfam" id="PF01693">
    <property type="entry name" value="Cauli_VI"/>
    <property type="match status" value="1"/>
</dbReference>
<evidence type="ECO:0000256" key="6">
    <source>
        <dbReference type="ARBA" id="ARBA00022723"/>
    </source>
</evidence>
<evidence type="ECO:0000256" key="8">
    <source>
        <dbReference type="ARBA" id="ARBA00022801"/>
    </source>
</evidence>
<accession>H3GUN4</accession>
<evidence type="ECO:0000313" key="12">
    <source>
        <dbReference type="EnsemblProtists" id="Phyra80954"/>
    </source>
</evidence>
<dbReference type="VEuPathDB" id="FungiDB:KRP22_4199"/>